<keyword evidence="3" id="KW-0804">Transcription</keyword>
<name>A0A2P8PYD7_9ACTN</name>
<dbReference type="OrthoDB" id="3460651at2"/>
<organism evidence="5 6">
    <name type="scientific">Streptomyces dioscori</name>
    <dbReference type="NCBI Taxonomy" id="2109333"/>
    <lineage>
        <taxon>Bacteria</taxon>
        <taxon>Bacillati</taxon>
        <taxon>Actinomycetota</taxon>
        <taxon>Actinomycetes</taxon>
        <taxon>Kitasatosporales</taxon>
        <taxon>Streptomycetaceae</taxon>
        <taxon>Streptomyces</taxon>
        <taxon>Streptomyces aurantiacus group</taxon>
    </lineage>
</organism>
<dbReference type="CDD" id="cd00090">
    <property type="entry name" value="HTH_ARSR"/>
    <property type="match status" value="1"/>
</dbReference>
<dbReference type="EMBL" id="PYBJ01000027">
    <property type="protein sequence ID" value="PSM39017.1"/>
    <property type="molecule type" value="Genomic_DNA"/>
</dbReference>
<dbReference type="InterPro" id="IPR001845">
    <property type="entry name" value="HTH_ArsR_DNA-bd_dom"/>
</dbReference>
<feature type="domain" description="HTH arsR-type" evidence="4">
    <location>
        <begin position="271"/>
        <end position="365"/>
    </location>
</feature>
<dbReference type="InterPro" id="IPR051081">
    <property type="entry name" value="HTH_MetalResp_TranReg"/>
</dbReference>
<dbReference type="AlphaFoldDB" id="A0A2P8PYD7"/>
<gene>
    <name evidence="5" type="ORF">C6Y14_33900</name>
</gene>
<dbReference type="GO" id="GO:0003677">
    <property type="term" value="F:DNA binding"/>
    <property type="evidence" value="ECO:0007669"/>
    <property type="project" value="UniProtKB-KW"/>
</dbReference>
<dbReference type="Pfam" id="PF19361">
    <property type="entry name" value="DUF5937"/>
    <property type="match status" value="1"/>
</dbReference>
<dbReference type="NCBIfam" id="NF033788">
    <property type="entry name" value="HTH_metalloreg"/>
    <property type="match status" value="1"/>
</dbReference>
<dbReference type="InterPro" id="IPR045981">
    <property type="entry name" value="DUF5937"/>
</dbReference>
<comment type="caution">
    <text evidence="5">The sequence shown here is derived from an EMBL/GenBank/DDBJ whole genome shotgun (WGS) entry which is preliminary data.</text>
</comment>
<dbReference type="RefSeq" id="WP_107020714.1">
    <property type="nucleotide sequence ID" value="NZ_KZ679053.1"/>
</dbReference>
<keyword evidence="2" id="KW-0238">DNA-binding</keyword>
<evidence type="ECO:0000313" key="6">
    <source>
        <dbReference type="Proteomes" id="UP000240429"/>
    </source>
</evidence>
<dbReference type="PRINTS" id="PR00778">
    <property type="entry name" value="HTHARSR"/>
</dbReference>
<dbReference type="SUPFAM" id="SSF46785">
    <property type="entry name" value="Winged helix' DNA-binding domain"/>
    <property type="match status" value="1"/>
</dbReference>
<evidence type="ECO:0000313" key="5">
    <source>
        <dbReference type="EMBL" id="PSM39017.1"/>
    </source>
</evidence>
<keyword evidence="1" id="KW-0805">Transcription regulation</keyword>
<accession>A0A2P8PYD7</accession>
<keyword evidence="6" id="KW-1185">Reference proteome</keyword>
<reference evidence="5 6" key="1">
    <citation type="submission" date="2018-03" db="EMBL/GenBank/DDBJ databases">
        <title>Streptomyces dioscori sp. nov., a novel endophytic actinobacterium isolated from bulbil of Dioscorea bulbifera L.</title>
        <authorList>
            <person name="Zhikuan W."/>
        </authorList>
    </citation>
    <scope>NUCLEOTIDE SEQUENCE [LARGE SCALE GENOMIC DNA]</scope>
    <source>
        <strain evidence="5 6">A217</strain>
    </source>
</reference>
<dbReference type="PROSITE" id="PS50987">
    <property type="entry name" value="HTH_ARSR_2"/>
    <property type="match status" value="1"/>
</dbReference>
<protein>
    <recommendedName>
        <fullName evidence="4">HTH arsR-type domain-containing protein</fullName>
    </recommendedName>
</protein>
<evidence type="ECO:0000256" key="1">
    <source>
        <dbReference type="ARBA" id="ARBA00023015"/>
    </source>
</evidence>
<proteinExistence type="predicted"/>
<evidence type="ECO:0000259" key="4">
    <source>
        <dbReference type="PROSITE" id="PS50987"/>
    </source>
</evidence>
<evidence type="ECO:0000256" key="2">
    <source>
        <dbReference type="ARBA" id="ARBA00023125"/>
    </source>
</evidence>
<dbReference type="InterPro" id="IPR011991">
    <property type="entry name" value="ArsR-like_HTH"/>
</dbReference>
<evidence type="ECO:0000256" key="3">
    <source>
        <dbReference type="ARBA" id="ARBA00023163"/>
    </source>
</evidence>
<dbReference type="Proteomes" id="UP000240429">
    <property type="component" value="Unassembled WGS sequence"/>
</dbReference>
<dbReference type="PANTHER" id="PTHR33154:SF33">
    <property type="entry name" value="TRANSCRIPTIONAL REPRESSOR SDPR"/>
    <property type="match status" value="1"/>
</dbReference>
<dbReference type="PANTHER" id="PTHR33154">
    <property type="entry name" value="TRANSCRIPTIONAL REGULATOR, ARSR FAMILY"/>
    <property type="match status" value="1"/>
</dbReference>
<dbReference type="Pfam" id="PF01022">
    <property type="entry name" value="HTH_5"/>
    <property type="match status" value="1"/>
</dbReference>
<dbReference type="InterPro" id="IPR036388">
    <property type="entry name" value="WH-like_DNA-bd_sf"/>
</dbReference>
<dbReference type="GO" id="GO:0003700">
    <property type="term" value="F:DNA-binding transcription factor activity"/>
    <property type="evidence" value="ECO:0007669"/>
    <property type="project" value="InterPro"/>
</dbReference>
<dbReference type="SMART" id="SM00418">
    <property type="entry name" value="HTH_ARSR"/>
    <property type="match status" value="1"/>
</dbReference>
<dbReference type="InterPro" id="IPR036390">
    <property type="entry name" value="WH_DNA-bd_sf"/>
</dbReference>
<dbReference type="Gene3D" id="1.10.10.10">
    <property type="entry name" value="Winged helix-like DNA-binding domain superfamily/Winged helix DNA-binding domain"/>
    <property type="match status" value="1"/>
</dbReference>
<sequence length="366" mass="40682">MITLRFAETAEEDIAFSVSPLLEAVHSWHVLTAPGHHALHVPWVRRCRRLPAGLRRRMRGHDFVVADYIPALFESRTGDHDADFADQLAAVRGLPPALLATELARTLVDRTRHTGDDLVDDPATRDAVLAEYRHSDPGRAARLESILTDPLPVLDDALTVLEDYWDAAFAQEWERVEPSLYESITRSGARIAHHGLFPMLRTLAPQIRVDPGRRTLRLDRPHDHDISVTREKPVTFTASHYVWPHVRVTCDAPWPLRITYPALPLAPASTARPASQEDTLTALRALAAAPRLRIVTHLAAQSRTTQELASLLGLSPSVTSRHLHQLTQAGLTTTRREGYYVLYALAPARLDEIATALVTLAPGPED</sequence>